<keyword evidence="3 5" id="KW-1133">Transmembrane helix</keyword>
<proteinExistence type="predicted"/>
<evidence type="ECO:0000256" key="5">
    <source>
        <dbReference type="SAM" id="Phobius"/>
    </source>
</evidence>
<dbReference type="PANTHER" id="PTHR33507">
    <property type="entry name" value="INNER MEMBRANE PROTEIN YBBJ"/>
    <property type="match status" value="1"/>
</dbReference>
<feature type="transmembrane region" description="Helical" evidence="5">
    <location>
        <begin position="6"/>
        <end position="23"/>
    </location>
</feature>
<organism evidence="7">
    <name type="scientific">Oscillatoriales cyanobacterium SpSt-418</name>
    <dbReference type="NCBI Taxonomy" id="2282169"/>
    <lineage>
        <taxon>Bacteria</taxon>
        <taxon>Bacillati</taxon>
        <taxon>Cyanobacteriota</taxon>
        <taxon>Cyanophyceae</taxon>
        <taxon>Oscillatoriophycideae</taxon>
        <taxon>Oscillatoriales</taxon>
    </lineage>
</organism>
<dbReference type="PANTHER" id="PTHR33507:SF3">
    <property type="entry name" value="INNER MEMBRANE PROTEIN YBBJ"/>
    <property type="match status" value="1"/>
</dbReference>
<dbReference type="EMBL" id="DSRU01000118">
    <property type="protein sequence ID" value="HFM97883.1"/>
    <property type="molecule type" value="Genomic_DNA"/>
</dbReference>
<feature type="transmembrane region" description="Helical" evidence="5">
    <location>
        <begin position="52"/>
        <end position="70"/>
    </location>
</feature>
<dbReference type="InterPro" id="IPR002810">
    <property type="entry name" value="NfeD-like_C"/>
</dbReference>
<keyword evidence="4 5" id="KW-0472">Membrane</keyword>
<evidence type="ECO:0000256" key="1">
    <source>
        <dbReference type="ARBA" id="ARBA00004141"/>
    </source>
</evidence>
<dbReference type="Pfam" id="PF01957">
    <property type="entry name" value="NfeD"/>
    <property type="match status" value="1"/>
</dbReference>
<evidence type="ECO:0000256" key="2">
    <source>
        <dbReference type="ARBA" id="ARBA00022692"/>
    </source>
</evidence>
<dbReference type="InterPro" id="IPR012340">
    <property type="entry name" value="NA-bd_OB-fold"/>
</dbReference>
<evidence type="ECO:0000256" key="3">
    <source>
        <dbReference type="ARBA" id="ARBA00022989"/>
    </source>
</evidence>
<gene>
    <name evidence="7" type="ORF">ENR64_08950</name>
</gene>
<evidence type="ECO:0000256" key="4">
    <source>
        <dbReference type="ARBA" id="ARBA00023136"/>
    </source>
</evidence>
<dbReference type="GO" id="GO:0005886">
    <property type="term" value="C:plasma membrane"/>
    <property type="evidence" value="ECO:0007669"/>
    <property type="project" value="TreeGrafter"/>
</dbReference>
<dbReference type="AlphaFoldDB" id="A0A7C3KDQ1"/>
<evidence type="ECO:0000259" key="6">
    <source>
        <dbReference type="Pfam" id="PF01957"/>
    </source>
</evidence>
<feature type="domain" description="NfeD-like C-terminal" evidence="6">
    <location>
        <begin position="84"/>
        <end position="135"/>
    </location>
</feature>
<sequence length="141" mass="15383">MALNPTVIWVLIGLALCLVELILPTAFIACVMGISALAVATVAAFLPLNLQVALWMLLSGLLVWVTRRFVRSRPQRPLDATEAETLTEIPPGKTGRVIYEGNSWAAKCDDDQLTIAPHQKVYVVGRNGTTLIVVPHFLLHS</sequence>
<dbReference type="Gene3D" id="2.40.50.140">
    <property type="entry name" value="Nucleic acid-binding proteins"/>
    <property type="match status" value="1"/>
</dbReference>
<protein>
    <submittedName>
        <fullName evidence="7">NfeD family protein</fullName>
    </submittedName>
</protein>
<comment type="subcellular location">
    <subcellularLocation>
        <location evidence="1">Membrane</location>
        <topology evidence="1">Multi-pass membrane protein</topology>
    </subcellularLocation>
</comment>
<name>A0A7C3KDQ1_9CYAN</name>
<comment type="caution">
    <text evidence="7">The sequence shown here is derived from an EMBL/GenBank/DDBJ whole genome shotgun (WGS) entry which is preliminary data.</text>
</comment>
<reference evidence="7" key="1">
    <citation type="journal article" date="2020" name="mSystems">
        <title>Genome- and Community-Level Interaction Insights into Carbon Utilization and Element Cycling Functions of Hydrothermarchaeota in Hydrothermal Sediment.</title>
        <authorList>
            <person name="Zhou Z."/>
            <person name="Liu Y."/>
            <person name="Xu W."/>
            <person name="Pan J."/>
            <person name="Luo Z.H."/>
            <person name="Li M."/>
        </authorList>
    </citation>
    <scope>NUCLEOTIDE SEQUENCE [LARGE SCALE GENOMIC DNA]</scope>
    <source>
        <strain evidence="7">SpSt-418</strain>
    </source>
</reference>
<accession>A0A7C3KDQ1</accession>
<evidence type="ECO:0000313" key="7">
    <source>
        <dbReference type="EMBL" id="HFM97883.1"/>
    </source>
</evidence>
<dbReference type="InterPro" id="IPR052165">
    <property type="entry name" value="Membrane_assoc_protease"/>
</dbReference>
<keyword evidence="2 5" id="KW-0812">Transmembrane</keyword>